<reference evidence="6 7" key="1">
    <citation type="journal article" date="2021" name="Front. Microbiol.">
        <title>Comprehensive Comparative Genomics and Phenotyping of Methylobacterium Species.</title>
        <authorList>
            <person name="Alessa O."/>
            <person name="Ogura Y."/>
            <person name="Fujitani Y."/>
            <person name="Takami H."/>
            <person name="Hayashi T."/>
            <person name="Sahin N."/>
            <person name="Tani A."/>
        </authorList>
    </citation>
    <scope>NUCLEOTIDE SEQUENCE [LARGE SCALE GENOMIC DNA]</scope>
    <source>
        <strain evidence="6 7">DSM 23679</strain>
    </source>
</reference>
<dbReference type="Gene3D" id="3.30.160.390">
    <property type="entry name" value="Integrase, DNA-binding domain"/>
    <property type="match status" value="1"/>
</dbReference>
<dbReference type="PANTHER" id="PTHR30629:SF2">
    <property type="entry name" value="PROPHAGE INTEGRASE INTS-RELATED"/>
    <property type="match status" value="1"/>
</dbReference>
<dbReference type="PANTHER" id="PTHR30629">
    <property type="entry name" value="PROPHAGE INTEGRASE"/>
    <property type="match status" value="1"/>
</dbReference>
<sequence>MATQNTWTRERVNLTADHLKRARRLIATSKVPGRGIEWADTATTGLLLRVGPLGGAWLLKTEARTVRLGDMDALPVPAARAAAQQARLDLRAGRNPRASLEIYAEAIAQTDDVGLSVEVAFPEEVVEQSDEDRRRDGPWQWRDLVDAYLATRLPKLKPGWAEQYEGYLRHPAFERISTWELARLDIDVLEEIRDRIAKANSVSTAARAVNQGKAMLTWAWKYHRRLSRLGKTPWWQGWSIEYAASTRDHEPTLSELGRTLALAERHRVLGTTDQETSAGMLKALWSVVLTAQRTGALAATRRDRVIPMPGRPGWEVWTWSSGDMKGGKSPRPHALPIPPAALEALSRFDEGEDSEWAFPSRALGKHVTSDGLNQMLYRLQGKAKAGKKDAVTLREVDLFKAHRIRIWTPHDVRRTLGSFLAEEELGGAASAILAHKTGKRDDEDARLEDITRKVYAKAQRLDLKARGMEAWVAAVIDAYNREAALLDRSAARR</sequence>
<dbReference type="Gene3D" id="1.10.443.10">
    <property type="entry name" value="Intergrase catalytic core"/>
    <property type="match status" value="1"/>
</dbReference>
<evidence type="ECO:0000259" key="5">
    <source>
        <dbReference type="Pfam" id="PF13356"/>
    </source>
</evidence>
<dbReference type="InterPro" id="IPR050808">
    <property type="entry name" value="Phage_Integrase"/>
</dbReference>
<dbReference type="InterPro" id="IPR011010">
    <property type="entry name" value="DNA_brk_join_enz"/>
</dbReference>
<evidence type="ECO:0000256" key="2">
    <source>
        <dbReference type="ARBA" id="ARBA00022908"/>
    </source>
</evidence>
<dbReference type="Gene3D" id="1.10.150.130">
    <property type="match status" value="1"/>
</dbReference>
<gene>
    <name evidence="6" type="ORF">AFCDBAGC_4452</name>
</gene>
<evidence type="ECO:0000313" key="6">
    <source>
        <dbReference type="EMBL" id="GJD46570.1"/>
    </source>
</evidence>
<comment type="similarity">
    <text evidence="1">Belongs to the 'phage' integrase family.</text>
</comment>
<feature type="domain" description="Integrase DNA-binding" evidence="5">
    <location>
        <begin position="37"/>
        <end position="98"/>
    </location>
</feature>
<dbReference type="InterPro" id="IPR025166">
    <property type="entry name" value="Integrase_DNA_bind_dom"/>
</dbReference>
<accession>A0ABQ4QP35</accession>
<evidence type="ECO:0000313" key="7">
    <source>
        <dbReference type="Proteomes" id="UP001055117"/>
    </source>
</evidence>
<dbReference type="RefSeq" id="WP_238272972.1">
    <property type="nucleotide sequence ID" value="NZ_BPQG01000081.1"/>
</dbReference>
<dbReference type="Proteomes" id="UP001055117">
    <property type="component" value="Unassembled WGS sequence"/>
</dbReference>
<keyword evidence="3" id="KW-0238">DNA-binding</keyword>
<evidence type="ECO:0000256" key="1">
    <source>
        <dbReference type="ARBA" id="ARBA00008857"/>
    </source>
</evidence>
<dbReference type="InterPro" id="IPR010998">
    <property type="entry name" value="Integrase_recombinase_N"/>
</dbReference>
<dbReference type="SUPFAM" id="SSF56349">
    <property type="entry name" value="DNA breaking-rejoining enzymes"/>
    <property type="match status" value="1"/>
</dbReference>
<evidence type="ECO:0000256" key="3">
    <source>
        <dbReference type="ARBA" id="ARBA00023125"/>
    </source>
</evidence>
<dbReference type="Pfam" id="PF13356">
    <property type="entry name" value="Arm-DNA-bind_3"/>
    <property type="match status" value="1"/>
</dbReference>
<name>A0ABQ4QP35_9HYPH</name>
<dbReference type="InterPro" id="IPR013762">
    <property type="entry name" value="Integrase-like_cat_sf"/>
</dbReference>
<comment type="caution">
    <text evidence="6">The sequence shown here is derived from an EMBL/GenBank/DDBJ whole genome shotgun (WGS) entry which is preliminary data.</text>
</comment>
<evidence type="ECO:0000256" key="4">
    <source>
        <dbReference type="ARBA" id="ARBA00023172"/>
    </source>
</evidence>
<keyword evidence="2" id="KW-0229">DNA integration</keyword>
<protein>
    <recommendedName>
        <fullName evidence="5">Integrase DNA-binding domain-containing protein</fullName>
    </recommendedName>
</protein>
<organism evidence="6 7">
    <name type="scientific">Methylobacterium cerastii</name>
    <dbReference type="NCBI Taxonomy" id="932741"/>
    <lineage>
        <taxon>Bacteria</taxon>
        <taxon>Pseudomonadati</taxon>
        <taxon>Pseudomonadota</taxon>
        <taxon>Alphaproteobacteria</taxon>
        <taxon>Hyphomicrobiales</taxon>
        <taxon>Methylobacteriaceae</taxon>
        <taxon>Methylobacterium</taxon>
    </lineage>
</organism>
<dbReference type="InterPro" id="IPR038488">
    <property type="entry name" value="Integrase_DNA-bd_sf"/>
</dbReference>
<keyword evidence="7" id="KW-1185">Reference proteome</keyword>
<dbReference type="EMBL" id="BPQG01000081">
    <property type="protein sequence ID" value="GJD46570.1"/>
    <property type="molecule type" value="Genomic_DNA"/>
</dbReference>
<proteinExistence type="inferred from homology"/>
<keyword evidence="4" id="KW-0233">DNA recombination</keyword>